<reference evidence="6" key="1">
    <citation type="submission" date="2021-01" db="EMBL/GenBank/DDBJ databases">
        <authorList>
            <consortium name="Genoscope - CEA"/>
            <person name="William W."/>
        </authorList>
    </citation>
    <scope>NUCLEOTIDE SEQUENCE</scope>
</reference>
<dbReference type="Proteomes" id="UP000689195">
    <property type="component" value="Unassembled WGS sequence"/>
</dbReference>
<keyword evidence="7" id="KW-1185">Reference proteome</keyword>
<dbReference type="PROSITE" id="PS50011">
    <property type="entry name" value="PROTEIN_KINASE_DOM"/>
    <property type="match status" value="1"/>
</dbReference>
<dbReference type="InterPro" id="IPR000719">
    <property type="entry name" value="Prot_kinase_dom"/>
</dbReference>
<dbReference type="OrthoDB" id="322319at2759"/>
<sequence length="645" mass="75769">MLKIGKNQEYEIQTDQQIGEGAFSKVYRCQKKVENQKYELCAKIINITSDNQEDINREYEICQLIQQKQNPNLVTIHYLEMNKQKSSLYIVMEQCFSTLHEDQQKKKIYSEQEILDFLLQFINGYKVLYDLNIIHRDIKPDNILIQFYDNKKYYKLADYGIARICKQNDLRITEKGSPLFASPELNSLNKDDDLKKNFAEMRQQNQRSAVDIYSLGILLHLMVTGKYPFKSKQQRIIDFMNKIQIEPFQIKKSMNEKFKLLIEKMIVYDPKQRMTFQDLLEKINPQLNANLINNQTIFQNILQQNSRINQFNAARLQTSQSLLLNQQNPGQQQTPSFIINQQNRFQQQTPQQNILPNQQNPFLQQNPSLIINQQNNSQQQTTQQNILFNQQNPGQQQTPSFPINQQNTAEQKISQQNVILTSLNASRFQTNLGVLNQQNPFQQQNPSLIINQQNNSQQQQQTPQQNLLLNQQNRFQQQTPQQNLLLNQQNPFLQQNSSFTINQKNAQQQNSLQNNPLNQQSVPKQLNPENTSINISKFQIAKPETNNQIKTININTVLTGYLKKSMYIYKNILDEAKLKTVEDYIQGNCKLNEIQKLFDNFDQKIDYTKEDIQFYYCLKYGLKNQSAINIISTEEQFEDLKSEKN</sequence>
<dbReference type="InterPro" id="IPR008271">
    <property type="entry name" value="Ser/Thr_kinase_AS"/>
</dbReference>
<evidence type="ECO:0000313" key="6">
    <source>
        <dbReference type="EMBL" id="CAD8157671.1"/>
    </source>
</evidence>
<evidence type="ECO:0000313" key="7">
    <source>
        <dbReference type="Proteomes" id="UP000689195"/>
    </source>
</evidence>
<dbReference type="CDD" id="cd14014">
    <property type="entry name" value="STKc_PknB_like"/>
    <property type="match status" value="1"/>
</dbReference>
<keyword evidence="3" id="KW-0418">Kinase</keyword>
<dbReference type="GO" id="GO:0005829">
    <property type="term" value="C:cytosol"/>
    <property type="evidence" value="ECO:0007669"/>
    <property type="project" value="TreeGrafter"/>
</dbReference>
<keyword evidence="4" id="KW-0067">ATP-binding</keyword>
<name>A0A8S1TV00_9CILI</name>
<dbReference type="GO" id="GO:0016020">
    <property type="term" value="C:membrane"/>
    <property type="evidence" value="ECO:0007669"/>
    <property type="project" value="TreeGrafter"/>
</dbReference>
<dbReference type="GO" id="GO:0005776">
    <property type="term" value="C:autophagosome"/>
    <property type="evidence" value="ECO:0007669"/>
    <property type="project" value="TreeGrafter"/>
</dbReference>
<evidence type="ECO:0000256" key="3">
    <source>
        <dbReference type="ARBA" id="ARBA00022777"/>
    </source>
</evidence>
<dbReference type="GO" id="GO:0004674">
    <property type="term" value="F:protein serine/threonine kinase activity"/>
    <property type="evidence" value="ECO:0007669"/>
    <property type="project" value="InterPro"/>
</dbReference>
<dbReference type="GO" id="GO:0000045">
    <property type="term" value="P:autophagosome assembly"/>
    <property type="evidence" value="ECO:0007669"/>
    <property type="project" value="TreeGrafter"/>
</dbReference>
<proteinExistence type="predicted"/>
<dbReference type="GO" id="GO:0010506">
    <property type="term" value="P:regulation of autophagy"/>
    <property type="evidence" value="ECO:0007669"/>
    <property type="project" value="InterPro"/>
</dbReference>
<dbReference type="PROSITE" id="PS00108">
    <property type="entry name" value="PROTEIN_KINASE_ST"/>
    <property type="match status" value="1"/>
</dbReference>
<comment type="caution">
    <text evidence="6">The sequence shown here is derived from an EMBL/GenBank/DDBJ whole genome shotgun (WGS) entry which is preliminary data.</text>
</comment>
<gene>
    <name evidence="6" type="ORF">PPENT_87.1.T0300286</name>
</gene>
<dbReference type="PANTHER" id="PTHR24348:SF22">
    <property type="entry name" value="NON-SPECIFIC SERINE_THREONINE PROTEIN KINASE"/>
    <property type="match status" value="1"/>
</dbReference>
<evidence type="ECO:0000256" key="1">
    <source>
        <dbReference type="ARBA" id="ARBA00022679"/>
    </source>
</evidence>
<protein>
    <recommendedName>
        <fullName evidence="5">Protein kinase domain-containing protein</fullName>
    </recommendedName>
</protein>
<keyword evidence="1" id="KW-0808">Transferase</keyword>
<dbReference type="Pfam" id="PF00069">
    <property type="entry name" value="Pkinase"/>
    <property type="match status" value="1"/>
</dbReference>
<dbReference type="GO" id="GO:0000407">
    <property type="term" value="C:phagophore assembly site"/>
    <property type="evidence" value="ECO:0007669"/>
    <property type="project" value="TreeGrafter"/>
</dbReference>
<dbReference type="InterPro" id="IPR045269">
    <property type="entry name" value="Atg1-like"/>
</dbReference>
<dbReference type="GO" id="GO:0005524">
    <property type="term" value="F:ATP binding"/>
    <property type="evidence" value="ECO:0007669"/>
    <property type="project" value="UniProtKB-KW"/>
</dbReference>
<keyword evidence="2" id="KW-0547">Nucleotide-binding</keyword>
<evidence type="ECO:0000256" key="4">
    <source>
        <dbReference type="ARBA" id="ARBA00022840"/>
    </source>
</evidence>
<evidence type="ECO:0000256" key="2">
    <source>
        <dbReference type="ARBA" id="ARBA00022741"/>
    </source>
</evidence>
<dbReference type="PANTHER" id="PTHR24348">
    <property type="entry name" value="SERINE/THREONINE-PROTEIN KINASE UNC-51-RELATED"/>
    <property type="match status" value="1"/>
</dbReference>
<evidence type="ECO:0000259" key="5">
    <source>
        <dbReference type="PROSITE" id="PS50011"/>
    </source>
</evidence>
<organism evidence="6 7">
    <name type="scientific">Paramecium pentaurelia</name>
    <dbReference type="NCBI Taxonomy" id="43138"/>
    <lineage>
        <taxon>Eukaryota</taxon>
        <taxon>Sar</taxon>
        <taxon>Alveolata</taxon>
        <taxon>Ciliophora</taxon>
        <taxon>Intramacronucleata</taxon>
        <taxon>Oligohymenophorea</taxon>
        <taxon>Peniculida</taxon>
        <taxon>Parameciidae</taxon>
        <taxon>Paramecium</taxon>
    </lineage>
</organism>
<feature type="domain" description="Protein kinase" evidence="5">
    <location>
        <begin position="12"/>
        <end position="287"/>
    </location>
</feature>
<accession>A0A8S1TV00</accession>
<dbReference type="AlphaFoldDB" id="A0A8S1TV00"/>
<dbReference type="EMBL" id="CAJJDO010000030">
    <property type="protein sequence ID" value="CAD8157671.1"/>
    <property type="molecule type" value="Genomic_DNA"/>
</dbReference>
<dbReference type="SMART" id="SM00220">
    <property type="entry name" value="S_TKc"/>
    <property type="match status" value="1"/>
</dbReference>